<dbReference type="InterPro" id="IPR029044">
    <property type="entry name" value="Nucleotide-diphossugar_trans"/>
</dbReference>
<sequence length="266" mass="28523">MTPERIIIIPARYASSRYPGKPLVGLRGATGEIRSLIARSWNAAKAVEGGDAVYVATDDERIADAACDFGADVVMTDSACANGTERCADAVSRLGFAPQVVVNLQGDAPLTPNWFVTALIDAIAAGADVATPVLRLTAKTHARFVEDRHAGRVGGTTAVMTAQGRAMYFSKEVLPYTGRIYSGAEQVPAFHHVGVYAYTPKALAAYMQAGACDLENLEGLEQLRFLYHGLPVTCVEVDGHGREFWELNNPEDVARIEAVLKREGIA</sequence>
<dbReference type="Gene3D" id="3.90.550.10">
    <property type="entry name" value="Spore Coat Polysaccharide Biosynthesis Protein SpsA, Chain A"/>
    <property type="match status" value="1"/>
</dbReference>
<dbReference type="AlphaFoldDB" id="A0A543K9I8"/>
<gene>
    <name evidence="4" type="ORF">BD293_0289</name>
</gene>
<dbReference type="Pfam" id="PF02348">
    <property type="entry name" value="CTP_transf_3"/>
    <property type="match status" value="1"/>
</dbReference>
<keyword evidence="3" id="KW-0448">Lipopolysaccharide biosynthesis</keyword>
<evidence type="ECO:0000256" key="2">
    <source>
        <dbReference type="ARBA" id="ARBA00022695"/>
    </source>
</evidence>
<proteinExistence type="predicted"/>
<accession>A0A543K9I8</accession>
<reference evidence="4 5" key="1">
    <citation type="submission" date="2019-06" db="EMBL/GenBank/DDBJ databases">
        <title>Genomic Encyclopedia of Archaeal and Bacterial Type Strains, Phase II (KMG-II): from individual species to whole genera.</title>
        <authorList>
            <person name="Goeker M."/>
        </authorList>
    </citation>
    <scope>NUCLEOTIDE SEQUENCE [LARGE SCALE GENOMIC DNA]</scope>
    <source>
        <strain evidence="4 5">DSM 18423</strain>
    </source>
</reference>
<protein>
    <submittedName>
        <fullName evidence="4">3-deoxy-manno-octulosonate cytidylyltransferase (CMP-KDO synthetase)</fullName>
    </submittedName>
</protein>
<keyword evidence="5" id="KW-1185">Reference proteome</keyword>
<evidence type="ECO:0000313" key="4">
    <source>
        <dbReference type="EMBL" id="TQM91714.1"/>
    </source>
</evidence>
<dbReference type="NCBIfam" id="NF003952">
    <property type="entry name" value="PRK05450.1-5"/>
    <property type="match status" value="1"/>
</dbReference>
<organism evidence="4 5">
    <name type="scientific">Roseinatronobacter monicus</name>
    <dbReference type="NCBI Taxonomy" id="393481"/>
    <lineage>
        <taxon>Bacteria</taxon>
        <taxon>Pseudomonadati</taxon>
        <taxon>Pseudomonadota</taxon>
        <taxon>Alphaproteobacteria</taxon>
        <taxon>Rhodobacterales</taxon>
        <taxon>Paracoccaceae</taxon>
        <taxon>Roseinatronobacter</taxon>
    </lineage>
</organism>
<dbReference type="OrthoDB" id="9815559at2"/>
<dbReference type="NCBIfam" id="NF003950">
    <property type="entry name" value="PRK05450.1-3"/>
    <property type="match status" value="1"/>
</dbReference>
<comment type="caution">
    <text evidence="4">The sequence shown here is derived from an EMBL/GenBank/DDBJ whole genome shotgun (WGS) entry which is preliminary data.</text>
</comment>
<name>A0A543K9I8_9RHOB</name>
<evidence type="ECO:0000313" key="5">
    <source>
        <dbReference type="Proteomes" id="UP000320582"/>
    </source>
</evidence>
<dbReference type="PANTHER" id="PTHR42866:SF2">
    <property type="entry name" value="3-DEOXY-MANNO-OCTULOSONATE CYTIDYLYLTRANSFERASE, MITOCHONDRIAL"/>
    <property type="match status" value="1"/>
</dbReference>
<dbReference type="EMBL" id="VFPT01000001">
    <property type="protein sequence ID" value="TQM91714.1"/>
    <property type="molecule type" value="Genomic_DNA"/>
</dbReference>
<dbReference type="GO" id="GO:0005829">
    <property type="term" value="C:cytosol"/>
    <property type="evidence" value="ECO:0007669"/>
    <property type="project" value="TreeGrafter"/>
</dbReference>
<dbReference type="SUPFAM" id="SSF53448">
    <property type="entry name" value="Nucleotide-diphospho-sugar transferases"/>
    <property type="match status" value="1"/>
</dbReference>
<dbReference type="GO" id="GO:0009103">
    <property type="term" value="P:lipopolysaccharide biosynthetic process"/>
    <property type="evidence" value="ECO:0007669"/>
    <property type="project" value="UniProtKB-KW"/>
</dbReference>
<evidence type="ECO:0000256" key="3">
    <source>
        <dbReference type="ARBA" id="ARBA00022985"/>
    </source>
</evidence>
<dbReference type="CDD" id="cd02517">
    <property type="entry name" value="CMP-KDO-Synthetase"/>
    <property type="match status" value="1"/>
</dbReference>
<keyword evidence="1 4" id="KW-0808">Transferase</keyword>
<dbReference type="InterPro" id="IPR004528">
    <property type="entry name" value="KdsB"/>
</dbReference>
<evidence type="ECO:0000256" key="1">
    <source>
        <dbReference type="ARBA" id="ARBA00022679"/>
    </source>
</evidence>
<keyword evidence="2 4" id="KW-0548">Nucleotidyltransferase</keyword>
<dbReference type="PANTHER" id="PTHR42866">
    <property type="entry name" value="3-DEOXY-MANNO-OCTULOSONATE CYTIDYLYLTRANSFERASE"/>
    <property type="match status" value="1"/>
</dbReference>
<dbReference type="GO" id="GO:0008690">
    <property type="term" value="F:3-deoxy-manno-octulosonate cytidylyltransferase activity"/>
    <property type="evidence" value="ECO:0007669"/>
    <property type="project" value="InterPro"/>
</dbReference>
<dbReference type="RefSeq" id="WP_142079488.1">
    <property type="nucleotide sequence ID" value="NZ_VFPT01000001.1"/>
</dbReference>
<dbReference type="Proteomes" id="UP000320582">
    <property type="component" value="Unassembled WGS sequence"/>
</dbReference>
<dbReference type="InterPro" id="IPR003329">
    <property type="entry name" value="Cytidylyl_trans"/>
</dbReference>